<evidence type="ECO:0000256" key="3">
    <source>
        <dbReference type="SAM" id="MobiDB-lite"/>
    </source>
</evidence>
<name>A0A0C3FPF5_PILCF</name>
<dbReference type="Gene3D" id="6.10.20.40">
    <property type="entry name" value="TEA/ATTS domain"/>
    <property type="match status" value="1"/>
</dbReference>
<feature type="compositionally biased region" description="Low complexity" evidence="3">
    <location>
        <begin position="132"/>
        <end position="169"/>
    </location>
</feature>
<dbReference type="PROSITE" id="PS51088">
    <property type="entry name" value="TEA_2"/>
    <property type="match status" value="1"/>
</dbReference>
<evidence type="ECO:0000313" key="5">
    <source>
        <dbReference type="EMBL" id="KIM86050.1"/>
    </source>
</evidence>
<reference evidence="5 6" key="1">
    <citation type="submission" date="2014-04" db="EMBL/GenBank/DDBJ databases">
        <authorList>
            <consortium name="DOE Joint Genome Institute"/>
            <person name="Kuo A."/>
            <person name="Tarkka M."/>
            <person name="Buscot F."/>
            <person name="Kohler A."/>
            <person name="Nagy L.G."/>
            <person name="Floudas D."/>
            <person name="Copeland A."/>
            <person name="Barry K.W."/>
            <person name="Cichocki N."/>
            <person name="Veneault-Fourrey C."/>
            <person name="LaButti K."/>
            <person name="Lindquist E.A."/>
            <person name="Lipzen A."/>
            <person name="Lundell T."/>
            <person name="Morin E."/>
            <person name="Murat C."/>
            <person name="Sun H."/>
            <person name="Tunlid A."/>
            <person name="Henrissat B."/>
            <person name="Grigoriev I.V."/>
            <person name="Hibbett D.S."/>
            <person name="Martin F."/>
            <person name="Nordberg H.P."/>
            <person name="Cantor M.N."/>
            <person name="Hua S.X."/>
        </authorList>
    </citation>
    <scope>NUCLEOTIDE SEQUENCE [LARGE SCALE GENOMIC DNA]</scope>
    <source>
        <strain evidence="5 6">F 1598</strain>
    </source>
</reference>
<dbReference type="STRING" id="765440.A0A0C3FPF5"/>
<dbReference type="AlphaFoldDB" id="A0A0C3FPF5"/>
<comment type="similarity">
    <text evidence="1">Belongs to the TEC1 family.</text>
</comment>
<dbReference type="OrthoDB" id="10006572at2759"/>
<protein>
    <recommendedName>
        <fullName evidence="4">TEA domain-containing protein</fullName>
    </recommendedName>
</protein>
<evidence type="ECO:0000256" key="1">
    <source>
        <dbReference type="ARBA" id="ARBA00008421"/>
    </source>
</evidence>
<feature type="region of interest" description="Disordered" evidence="3">
    <location>
        <begin position="122"/>
        <end position="169"/>
    </location>
</feature>
<dbReference type="EMBL" id="KN832983">
    <property type="protein sequence ID" value="KIM86050.1"/>
    <property type="molecule type" value="Genomic_DNA"/>
</dbReference>
<organism evidence="5 6">
    <name type="scientific">Piloderma croceum (strain F 1598)</name>
    <dbReference type="NCBI Taxonomy" id="765440"/>
    <lineage>
        <taxon>Eukaryota</taxon>
        <taxon>Fungi</taxon>
        <taxon>Dikarya</taxon>
        <taxon>Basidiomycota</taxon>
        <taxon>Agaricomycotina</taxon>
        <taxon>Agaricomycetes</taxon>
        <taxon>Agaricomycetidae</taxon>
        <taxon>Atheliales</taxon>
        <taxon>Atheliaceae</taxon>
        <taxon>Piloderma</taxon>
    </lineage>
</organism>
<dbReference type="Proteomes" id="UP000054166">
    <property type="component" value="Unassembled WGS sequence"/>
</dbReference>
<feature type="domain" description="TEA" evidence="4">
    <location>
        <begin position="37"/>
        <end position="111"/>
    </location>
</feature>
<sequence>MGTTTTHDPTSGHVGSGKTQDVFQTIVKSRKSYKMLKGAAEAVWPPYLEEALLKGFESYEPEDCRETRLLGRFPMRNQYISDYIYRSTGKRRTAKQVGSRLQQLRETFEGKRLLNSLTQHYNLGGKPLSGQTPASPTDSPVSDASSSSEFPVSATSSSSSGRSRSCPTPLDTSIRRTFVCIELLPMDQSSTCGTYDVDRSHRSSVPADGIFSSNGVTNVFRPSSHPRPICTIDPTITFVSQSAISAQSSCSVLLDGETVHTEVTPLALTGSCPDGPRTVDCPLLYGVQLVPNYWQYLCQSPNITRYTIVQHVTRFSSFSQSEGTKENSLMFSAVYHFSYPRRTDEPASSPSSTHDIRNNESYSFTASNLDNRLSSSWYSDLLSPADVRALSYTPDANVEHQLTMSEGSEECDRSVGSFSEDANGVSPISSCFPAELSNYIV</sequence>
<keyword evidence="6" id="KW-1185">Reference proteome</keyword>
<dbReference type="SMART" id="SM00426">
    <property type="entry name" value="TEA"/>
    <property type="match status" value="1"/>
</dbReference>
<dbReference type="GO" id="GO:0003700">
    <property type="term" value="F:DNA-binding transcription factor activity"/>
    <property type="evidence" value="ECO:0007669"/>
    <property type="project" value="InterPro"/>
</dbReference>
<dbReference type="InterPro" id="IPR038096">
    <property type="entry name" value="TEA/ATTS_sf"/>
</dbReference>
<evidence type="ECO:0000259" key="4">
    <source>
        <dbReference type="PROSITE" id="PS51088"/>
    </source>
</evidence>
<reference evidence="6" key="2">
    <citation type="submission" date="2015-01" db="EMBL/GenBank/DDBJ databases">
        <title>Evolutionary Origins and Diversification of the Mycorrhizal Mutualists.</title>
        <authorList>
            <consortium name="DOE Joint Genome Institute"/>
            <consortium name="Mycorrhizal Genomics Consortium"/>
            <person name="Kohler A."/>
            <person name="Kuo A."/>
            <person name="Nagy L.G."/>
            <person name="Floudas D."/>
            <person name="Copeland A."/>
            <person name="Barry K.W."/>
            <person name="Cichocki N."/>
            <person name="Veneault-Fourrey C."/>
            <person name="LaButti K."/>
            <person name="Lindquist E.A."/>
            <person name="Lipzen A."/>
            <person name="Lundell T."/>
            <person name="Morin E."/>
            <person name="Murat C."/>
            <person name="Riley R."/>
            <person name="Ohm R."/>
            <person name="Sun H."/>
            <person name="Tunlid A."/>
            <person name="Henrissat B."/>
            <person name="Grigoriev I.V."/>
            <person name="Hibbett D.S."/>
            <person name="Martin F."/>
        </authorList>
    </citation>
    <scope>NUCLEOTIDE SEQUENCE [LARGE SCALE GENOMIC DNA]</scope>
    <source>
        <strain evidence="6">F 1598</strain>
    </source>
</reference>
<proteinExistence type="inferred from homology"/>
<feature type="DNA-binding region" description="TEA" evidence="2">
    <location>
        <begin position="37"/>
        <end position="111"/>
    </location>
</feature>
<dbReference type="Pfam" id="PF01285">
    <property type="entry name" value="TEA"/>
    <property type="match status" value="1"/>
</dbReference>
<evidence type="ECO:0000256" key="2">
    <source>
        <dbReference type="PROSITE-ProRule" id="PRU00505"/>
    </source>
</evidence>
<evidence type="ECO:0000313" key="6">
    <source>
        <dbReference type="Proteomes" id="UP000054166"/>
    </source>
</evidence>
<accession>A0A0C3FPF5</accession>
<gene>
    <name evidence="5" type="ORF">PILCRDRAFT_332213</name>
</gene>
<dbReference type="InParanoid" id="A0A0C3FPF5"/>
<dbReference type="HOGENOM" id="CLU_036087_2_1_1"/>
<dbReference type="InterPro" id="IPR000818">
    <property type="entry name" value="TEA/ATTS_dom"/>
</dbReference>